<accession>A0A8J6A4P0</accession>
<organism evidence="1 2">
    <name type="scientific">Galemys pyrenaicus</name>
    <name type="common">Iberian desman</name>
    <name type="synonym">Pyrenean desman</name>
    <dbReference type="NCBI Taxonomy" id="202257"/>
    <lineage>
        <taxon>Eukaryota</taxon>
        <taxon>Metazoa</taxon>
        <taxon>Chordata</taxon>
        <taxon>Craniata</taxon>
        <taxon>Vertebrata</taxon>
        <taxon>Euteleostomi</taxon>
        <taxon>Mammalia</taxon>
        <taxon>Eutheria</taxon>
        <taxon>Laurasiatheria</taxon>
        <taxon>Eulipotyphla</taxon>
        <taxon>Talpidae</taxon>
        <taxon>Galemys</taxon>
    </lineage>
</organism>
<keyword evidence="2" id="KW-1185">Reference proteome</keyword>
<evidence type="ECO:0000313" key="2">
    <source>
        <dbReference type="Proteomes" id="UP000700334"/>
    </source>
</evidence>
<dbReference type="EMBL" id="JAGFMF010011830">
    <property type="protein sequence ID" value="KAG8511530.1"/>
    <property type="molecule type" value="Genomic_DNA"/>
</dbReference>
<name>A0A8J6A4P0_GALPY</name>
<comment type="caution">
    <text evidence="1">The sequence shown here is derived from an EMBL/GenBank/DDBJ whole genome shotgun (WGS) entry which is preliminary data.</text>
</comment>
<reference evidence="1" key="1">
    <citation type="journal article" date="2021" name="Evol. Appl.">
        <title>The genome of the Pyrenean desman and the effects of bottlenecks and inbreeding on the genomic landscape of an endangered species.</title>
        <authorList>
            <person name="Escoda L."/>
            <person name="Castresana J."/>
        </authorList>
    </citation>
    <scope>NUCLEOTIDE SEQUENCE</scope>
    <source>
        <strain evidence="1">IBE-C5619</strain>
    </source>
</reference>
<evidence type="ECO:0000313" key="1">
    <source>
        <dbReference type="EMBL" id="KAG8511530.1"/>
    </source>
</evidence>
<dbReference type="AlphaFoldDB" id="A0A8J6A4P0"/>
<sequence>MPIFLAPNFVLHVKAIFRDPEVDKPLSQAELQRIMNPKILKQQKYFGKFSKIHTTVKNNRHPSQVDTCLYNLRPVRRCHDLRMIIIANRPQIVIRLNTWLSNPSSTSVRPRARSPFEGAVPESLSLFPDNFYLPSHIPSGLLLSPNLHRNPALPEPEPLHVKNNPSAILCTMASSSLVLLNNRVSAIGAGSVPLTPAASQTPNLPTVPSQSCHRGSLNFNSTKALLSNININFGGLLISPSPSNAISSPPTFRTATTNSPSWTAQQLDRPGHPHRPSQRWITLVLSQHKPLRAPTQHTNASAARLLLTTLLQVLPLSTPHFQIFRRPSEAPANPPPILNKVQHWIAFRERGETIRK</sequence>
<protein>
    <submittedName>
        <fullName evidence="1">Uncharacterized protein</fullName>
    </submittedName>
</protein>
<dbReference type="Proteomes" id="UP000700334">
    <property type="component" value="Unassembled WGS sequence"/>
</dbReference>
<proteinExistence type="predicted"/>
<dbReference type="OrthoDB" id="1923159at2759"/>
<gene>
    <name evidence="1" type="ORF">J0S82_008754</name>
</gene>